<feature type="chain" id="PRO_5045043528" description="Tetratricopeptide repeat protein" evidence="1">
    <location>
        <begin position="26"/>
        <end position="365"/>
    </location>
</feature>
<dbReference type="Gene3D" id="1.25.40.10">
    <property type="entry name" value="Tetratricopeptide repeat domain"/>
    <property type="match status" value="1"/>
</dbReference>
<gene>
    <name evidence="2" type="ORF">GCM10008960_03090</name>
</gene>
<proteinExistence type="predicted"/>
<dbReference type="InterPro" id="IPR011990">
    <property type="entry name" value="TPR-like_helical_dom_sf"/>
</dbReference>
<evidence type="ECO:0008006" key="4">
    <source>
        <dbReference type="Google" id="ProtNLM"/>
    </source>
</evidence>
<accession>A0ABQ2S1F8</accession>
<dbReference type="RefSeq" id="WP_189071399.1">
    <property type="nucleotide sequence ID" value="NZ_BMQN01000001.1"/>
</dbReference>
<dbReference type="EMBL" id="BMQN01000001">
    <property type="protein sequence ID" value="GGR79634.1"/>
    <property type="molecule type" value="Genomic_DNA"/>
</dbReference>
<evidence type="ECO:0000313" key="3">
    <source>
        <dbReference type="Proteomes" id="UP000644548"/>
    </source>
</evidence>
<keyword evidence="3" id="KW-1185">Reference proteome</keyword>
<evidence type="ECO:0000256" key="1">
    <source>
        <dbReference type="SAM" id="SignalP"/>
    </source>
</evidence>
<comment type="caution">
    <text evidence="2">The sequence shown here is derived from an EMBL/GenBank/DDBJ whole genome shotgun (WGS) entry which is preliminary data.</text>
</comment>
<evidence type="ECO:0000313" key="2">
    <source>
        <dbReference type="EMBL" id="GGR79634.1"/>
    </source>
</evidence>
<keyword evidence="1" id="KW-0732">Signal</keyword>
<feature type="signal peptide" evidence="1">
    <location>
        <begin position="1"/>
        <end position="25"/>
    </location>
</feature>
<dbReference type="Proteomes" id="UP000644548">
    <property type="component" value="Unassembled WGS sequence"/>
</dbReference>
<sequence length="365" mass="39006">MNRSLTLPTFSAVTLLALLAAPAHAAPPSMTPADLHLGGPAFRALAADSYARAGLKGTFEDWLNAAYARAGVTLEGQATLTGTLDARRAHLKRLTGTAHDQLALDTAAWAHRFIKASIPRFSLERGYEFAATALHGERQCLLQSTIIAALLQRAGLDAGLVMVWKSQTGQESNLGHVTSVLRLPGGDVQVDASEPTPFARHQGLLARVDGAWRFVTPTFQGDRMTAYARADGRGRVPSAGLSFLSLAYLRSQYDYYRAERTVGGVLGTGTGRSTPQGLKTSETLLRRALKEEPRNALAASVLGTTLRKEGENEAARTQYRAAATLYAAQGHTPAGMQANLKWAATTGRFPNLFAPILALLTRSAS</sequence>
<reference evidence="3" key="1">
    <citation type="journal article" date="2019" name="Int. J. Syst. Evol. Microbiol.">
        <title>The Global Catalogue of Microorganisms (GCM) 10K type strain sequencing project: providing services to taxonomists for standard genome sequencing and annotation.</title>
        <authorList>
            <consortium name="The Broad Institute Genomics Platform"/>
            <consortium name="The Broad Institute Genome Sequencing Center for Infectious Disease"/>
            <person name="Wu L."/>
            <person name="Ma J."/>
        </authorList>
    </citation>
    <scope>NUCLEOTIDE SEQUENCE [LARGE SCALE GENOMIC DNA]</scope>
    <source>
        <strain evidence="3">JCM 31405</strain>
    </source>
</reference>
<organism evidence="2 3">
    <name type="scientific">Deinococcus sedimenti</name>
    <dbReference type="NCBI Taxonomy" id="1867090"/>
    <lineage>
        <taxon>Bacteria</taxon>
        <taxon>Thermotogati</taxon>
        <taxon>Deinococcota</taxon>
        <taxon>Deinococci</taxon>
        <taxon>Deinococcales</taxon>
        <taxon>Deinococcaceae</taxon>
        <taxon>Deinococcus</taxon>
    </lineage>
</organism>
<protein>
    <recommendedName>
        <fullName evidence="4">Tetratricopeptide repeat protein</fullName>
    </recommendedName>
</protein>
<name>A0ABQ2S1F8_9DEIO</name>